<sequence length="649" mass="72676">MQQQVSNLGVTSEARVWISFFLLIQHFTLYYIPTRTKALSIDHLSTLAVQMSINSKEMNKPSLIRRWSLKFGRENPKNELAQAVGKHTQSHLALEVAEENEDKEWEQWFLHGSSQGFEDTKTLQEQTDELKAALDEFQKSIPDAERSPLTTCRLPTIFTARATAQSVLEEWEAKKETKYGKAKENLSKFCQTLDAYKAIFSVIPDGDMYTGLLTGAVSCIVQAFARHNQLAEGFSQALVDIGVDMKFIIKQCTIQNKEEIRPHSLDFATEYFKFLTYTPAFYNDEIQTKVGNMKRIVKTISREAKLATQMDIQDIKSQVSQIMSADGVQSCFDHQKDYISHQFQLVDEAFRASNEETQSKLHVLGSYVEMLLQMQVVNNQASGRISNGDIRLMQGLPSNNELELLSESFGTTKPASRIVGREELEVKSRQIEKYISDKKNLSSDGNIPNVQIPAGIAVRVQTWITAADSQALWIKGLTHPTHGRVVSTTAAYVVALAHSTRIPCISFFCQLPGLSGQTQDEQLISLLYSLIRQLSLLVPETIDLSSDLLSDLRSLDGNLASIPLALKIMEILYDSAPPLLFCVLDGLQFLGKGADASIGHLIDILRKPHEGRIWAKRTVGLCSVAYEGTWKVSAYEGTWKVSAYESISV</sequence>
<evidence type="ECO:0000313" key="5">
    <source>
        <dbReference type="Proteomes" id="UP000266152"/>
    </source>
</evidence>
<dbReference type="Pfam" id="PF24809">
    <property type="entry name" value="DUF7708"/>
    <property type="match status" value="1"/>
</dbReference>
<dbReference type="AlphaFoldDB" id="A0A395REK3"/>
<dbReference type="InterPro" id="IPR056884">
    <property type="entry name" value="NPHP3-like_N"/>
</dbReference>
<comment type="caution">
    <text evidence="4">The sequence shown here is derived from an EMBL/GenBank/DDBJ whole genome shotgun (WGS) entry which is preliminary data.</text>
</comment>
<evidence type="ECO:0000259" key="2">
    <source>
        <dbReference type="Pfam" id="PF24809"/>
    </source>
</evidence>
<keyword evidence="5" id="KW-1185">Reference proteome</keyword>
<dbReference type="Proteomes" id="UP000266152">
    <property type="component" value="Unassembled WGS sequence"/>
</dbReference>
<organism evidence="4 5">
    <name type="scientific">Fusarium sporotrichioides</name>
    <dbReference type="NCBI Taxonomy" id="5514"/>
    <lineage>
        <taxon>Eukaryota</taxon>
        <taxon>Fungi</taxon>
        <taxon>Dikarya</taxon>
        <taxon>Ascomycota</taxon>
        <taxon>Pezizomycotina</taxon>
        <taxon>Sordariomycetes</taxon>
        <taxon>Hypocreomycetidae</taxon>
        <taxon>Hypocreales</taxon>
        <taxon>Nectriaceae</taxon>
        <taxon>Fusarium</taxon>
    </lineage>
</organism>
<accession>A0A395REK3</accession>
<keyword evidence="4" id="KW-0378">Hydrolase</keyword>
<name>A0A395REK3_FUSSP</name>
<dbReference type="GO" id="GO:0016787">
    <property type="term" value="F:hydrolase activity"/>
    <property type="evidence" value="ECO:0007669"/>
    <property type="project" value="UniProtKB-KW"/>
</dbReference>
<dbReference type="Pfam" id="PF24883">
    <property type="entry name" value="NPHP3_N"/>
    <property type="match status" value="1"/>
</dbReference>
<dbReference type="STRING" id="5514.A0A395REK3"/>
<feature type="domain" description="Nephrocystin 3-like N-terminal" evidence="3">
    <location>
        <begin position="460"/>
        <end position="587"/>
    </location>
</feature>
<feature type="domain" description="DUF7708" evidence="2">
    <location>
        <begin position="185"/>
        <end position="325"/>
    </location>
</feature>
<evidence type="ECO:0000259" key="3">
    <source>
        <dbReference type="Pfam" id="PF24883"/>
    </source>
</evidence>
<dbReference type="PANTHER" id="PTHR40619:SF3">
    <property type="entry name" value="FUNGAL STAND N-TERMINAL GOODBYE DOMAIN-CONTAINING PROTEIN"/>
    <property type="match status" value="1"/>
</dbReference>
<protein>
    <submittedName>
        <fullName evidence="4">Carboxylic ester hydrolase</fullName>
    </submittedName>
</protein>
<evidence type="ECO:0000313" key="4">
    <source>
        <dbReference type="EMBL" id="RGP58292.1"/>
    </source>
</evidence>
<proteinExistence type="predicted"/>
<dbReference type="InterPro" id="IPR056125">
    <property type="entry name" value="DUF7708"/>
</dbReference>
<gene>
    <name evidence="4" type="ORF">FSPOR_11908</name>
</gene>
<evidence type="ECO:0000256" key="1">
    <source>
        <dbReference type="ARBA" id="ARBA00022737"/>
    </source>
</evidence>
<keyword evidence="1" id="KW-0677">Repeat</keyword>
<dbReference type="EMBL" id="PXOF01000305">
    <property type="protein sequence ID" value="RGP58292.1"/>
    <property type="molecule type" value="Genomic_DNA"/>
</dbReference>
<reference evidence="4 5" key="1">
    <citation type="journal article" date="2018" name="PLoS Pathog.">
        <title>Evolution of structural diversity of trichothecenes, a family of toxins produced by plant pathogenic and entomopathogenic fungi.</title>
        <authorList>
            <person name="Proctor R.H."/>
            <person name="McCormick S.P."/>
            <person name="Kim H.S."/>
            <person name="Cardoza R.E."/>
            <person name="Stanley A.M."/>
            <person name="Lindo L."/>
            <person name="Kelly A."/>
            <person name="Brown D.W."/>
            <person name="Lee T."/>
            <person name="Vaughan M.M."/>
            <person name="Alexander N.J."/>
            <person name="Busman M."/>
            <person name="Gutierrez S."/>
        </authorList>
    </citation>
    <scope>NUCLEOTIDE SEQUENCE [LARGE SCALE GENOMIC DNA]</scope>
    <source>
        <strain evidence="4 5">NRRL 3299</strain>
    </source>
</reference>
<dbReference type="PANTHER" id="PTHR40619">
    <property type="entry name" value="FUNGAL STAND N-TERMINAL GOODBYE DOMAIN-CONTAINING PROTEIN"/>
    <property type="match status" value="1"/>
</dbReference>